<dbReference type="AlphaFoldDB" id="A0A395UZJ6"/>
<dbReference type="RefSeq" id="WP_118392110.1">
    <property type="nucleotide sequence ID" value="NZ_QRUJ01000005.1"/>
</dbReference>
<comment type="caution">
    <text evidence="2">The sequence shown here is derived from an EMBL/GenBank/DDBJ whole genome shotgun (WGS) entry which is preliminary data.</text>
</comment>
<name>A0A395UZJ6_9FIRM</name>
<protein>
    <submittedName>
        <fullName evidence="2">Uncharacterized protein</fullName>
    </submittedName>
</protein>
<keyword evidence="1" id="KW-0812">Transmembrane</keyword>
<evidence type="ECO:0000313" key="2">
    <source>
        <dbReference type="EMBL" id="RGR55198.1"/>
    </source>
</evidence>
<organism evidence="2 3">
    <name type="scientific">Agathobacter rectalis</name>
    <dbReference type="NCBI Taxonomy" id="39491"/>
    <lineage>
        <taxon>Bacteria</taxon>
        <taxon>Bacillati</taxon>
        <taxon>Bacillota</taxon>
        <taxon>Clostridia</taxon>
        <taxon>Lachnospirales</taxon>
        <taxon>Lachnospiraceae</taxon>
        <taxon>Agathobacter</taxon>
    </lineage>
</organism>
<proteinExistence type="predicted"/>
<evidence type="ECO:0000313" key="3">
    <source>
        <dbReference type="Proteomes" id="UP000266066"/>
    </source>
</evidence>
<feature type="transmembrane region" description="Helical" evidence="1">
    <location>
        <begin position="34"/>
        <end position="52"/>
    </location>
</feature>
<reference evidence="2 3" key="1">
    <citation type="submission" date="2018-08" db="EMBL/GenBank/DDBJ databases">
        <title>A genome reference for cultivated species of the human gut microbiota.</title>
        <authorList>
            <person name="Zou Y."/>
            <person name="Xue W."/>
            <person name="Luo G."/>
        </authorList>
    </citation>
    <scope>NUCLEOTIDE SEQUENCE [LARGE SCALE GENOMIC DNA]</scope>
    <source>
        <strain evidence="2 3">AF25-15</strain>
    </source>
</reference>
<evidence type="ECO:0000256" key="1">
    <source>
        <dbReference type="SAM" id="Phobius"/>
    </source>
</evidence>
<accession>A0A395UZJ6</accession>
<keyword evidence="1" id="KW-0472">Membrane</keyword>
<dbReference type="EMBL" id="QRUJ01000005">
    <property type="protein sequence ID" value="RGR55198.1"/>
    <property type="molecule type" value="Genomic_DNA"/>
</dbReference>
<gene>
    <name evidence="2" type="ORF">DWY38_06450</name>
</gene>
<sequence length="179" mass="20002">MVEIDFTFTINDSNDNQFDAELYLESENLMKKRVIISIVMAMIIFCGVILFLEHKNTYDTEKDAQNSMDDEVVLASSSEGYNSVVVYQLNNALIVSAESEAAFFDGARYEVETQGNVDSSDIDIVWTNIGGGTEKTEDNDLIIAEIKISENGKLISDTKINFAKKAFDALEDVLKSNKR</sequence>
<dbReference type="Proteomes" id="UP000266066">
    <property type="component" value="Unassembled WGS sequence"/>
</dbReference>
<keyword evidence="1" id="KW-1133">Transmembrane helix</keyword>